<sequence length="54" mass="6505">MDSNTRETYNLIQKERYFPYEQQSIKDDALLNQYHYSIWSLMSSSRPYLGLPVN</sequence>
<reference evidence="1" key="1">
    <citation type="submission" date="2018-02" db="EMBL/GenBank/DDBJ databases">
        <title>Rhizophora mucronata_Transcriptome.</title>
        <authorList>
            <person name="Meera S.P."/>
            <person name="Sreeshan A."/>
            <person name="Augustine A."/>
        </authorList>
    </citation>
    <scope>NUCLEOTIDE SEQUENCE</scope>
    <source>
        <tissue evidence="1">Leaf</tissue>
    </source>
</reference>
<dbReference type="AlphaFoldDB" id="A0A2P2PWF9"/>
<protein>
    <submittedName>
        <fullName evidence="1">Uncharacterized protein</fullName>
    </submittedName>
</protein>
<evidence type="ECO:0000313" key="1">
    <source>
        <dbReference type="EMBL" id="MBX58979.1"/>
    </source>
</evidence>
<accession>A0A2P2PWF9</accession>
<organism evidence="1">
    <name type="scientific">Rhizophora mucronata</name>
    <name type="common">Asiatic mangrove</name>
    <dbReference type="NCBI Taxonomy" id="61149"/>
    <lineage>
        <taxon>Eukaryota</taxon>
        <taxon>Viridiplantae</taxon>
        <taxon>Streptophyta</taxon>
        <taxon>Embryophyta</taxon>
        <taxon>Tracheophyta</taxon>
        <taxon>Spermatophyta</taxon>
        <taxon>Magnoliopsida</taxon>
        <taxon>eudicotyledons</taxon>
        <taxon>Gunneridae</taxon>
        <taxon>Pentapetalae</taxon>
        <taxon>rosids</taxon>
        <taxon>fabids</taxon>
        <taxon>Malpighiales</taxon>
        <taxon>Rhizophoraceae</taxon>
        <taxon>Rhizophora</taxon>
    </lineage>
</organism>
<proteinExistence type="predicted"/>
<dbReference type="EMBL" id="GGEC01078495">
    <property type="protein sequence ID" value="MBX58979.1"/>
    <property type="molecule type" value="Transcribed_RNA"/>
</dbReference>
<name>A0A2P2PWF9_RHIMU</name>